<dbReference type="Proteomes" id="UP001159428">
    <property type="component" value="Unassembled WGS sequence"/>
</dbReference>
<keyword evidence="3" id="KW-1185">Reference proteome</keyword>
<evidence type="ECO:0000313" key="3">
    <source>
        <dbReference type="Proteomes" id="UP001159428"/>
    </source>
</evidence>
<feature type="signal peptide" evidence="1">
    <location>
        <begin position="1"/>
        <end position="25"/>
    </location>
</feature>
<comment type="caution">
    <text evidence="2">The sequence shown here is derived from an EMBL/GenBank/DDBJ whole genome shotgun (WGS) entry which is preliminary data.</text>
</comment>
<sequence length="107" mass="11607">MKSLSALVVPLLVFTLVTIPPPSLQSPLPRKSVGKPCVLQINVRNGVLVTECESASFGCLSSIPTYGYPKCQPVYRMMEIPQSGEKNNMTSYLRGKQATIVDCKCAS</sequence>
<dbReference type="AlphaFoldDB" id="A0AAU9X838"/>
<evidence type="ECO:0000256" key="1">
    <source>
        <dbReference type="SAM" id="SignalP"/>
    </source>
</evidence>
<keyword evidence="1" id="KW-0732">Signal</keyword>
<feature type="chain" id="PRO_5043527147" evidence="1">
    <location>
        <begin position="26"/>
        <end position="107"/>
    </location>
</feature>
<proteinExistence type="predicted"/>
<accession>A0AAU9X838</accession>
<evidence type="ECO:0000313" key="2">
    <source>
        <dbReference type="EMBL" id="CAH3139683.1"/>
    </source>
</evidence>
<reference evidence="2 3" key="1">
    <citation type="submission" date="2022-05" db="EMBL/GenBank/DDBJ databases">
        <authorList>
            <consortium name="Genoscope - CEA"/>
            <person name="William W."/>
        </authorList>
    </citation>
    <scope>NUCLEOTIDE SEQUENCE [LARGE SCALE GENOMIC DNA]</scope>
</reference>
<gene>
    <name evidence="2" type="ORF">PMEA_00018923</name>
</gene>
<protein>
    <submittedName>
        <fullName evidence="2">Uncharacterized protein</fullName>
    </submittedName>
</protein>
<dbReference type="EMBL" id="CALNXJ010000033">
    <property type="protein sequence ID" value="CAH3139683.1"/>
    <property type="molecule type" value="Genomic_DNA"/>
</dbReference>
<organism evidence="2 3">
    <name type="scientific">Pocillopora meandrina</name>
    <dbReference type="NCBI Taxonomy" id="46732"/>
    <lineage>
        <taxon>Eukaryota</taxon>
        <taxon>Metazoa</taxon>
        <taxon>Cnidaria</taxon>
        <taxon>Anthozoa</taxon>
        <taxon>Hexacorallia</taxon>
        <taxon>Scleractinia</taxon>
        <taxon>Astrocoeniina</taxon>
        <taxon>Pocilloporidae</taxon>
        <taxon>Pocillopora</taxon>
    </lineage>
</organism>
<name>A0AAU9X838_9CNID</name>